<name>A0AAN6VM02_9PEZI</name>
<feature type="region of interest" description="Disordered" evidence="1">
    <location>
        <begin position="581"/>
        <end position="654"/>
    </location>
</feature>
<feature type="region of interest" description="Disordered" evidence="1">
    <location>
        <begin position="131"/>
        <end position="199"/>
    </location>
</feature>
<feature type="region of interest" description="Disordered" evidence="1">
    <location>
        <begin position="218"/>
        <end position="350"/>
    </location>
</feature>
<feature type="region of interest" description="Disordered" evidence="1">
    <location>
        <begin position="382"/>
        <end position="470"/>
    </location>
</feature>
<accession>A0AAN6VM02</accession>
<dbReference type="Proteomes" id="UP001302745">
    <property type="component" value="Unassembled WGS sequence"/>
</dbReference>
<feature type="compositionally biased region" description="Polar residues" evidence="1">
    <location>
        <begin position="317"/>
        <end position="327"/>
    </location>
</feature>
<reference evidence="2" key="2">
    <citation type="submission" date="2023-05" db="EMBL/GenBank/DDBJ databases">
        <authorList>
            <consortium name="Lawrence Berkeley National Laboratory"/>
            <person name="Steindorff A."/>
            <person name="Hensen N."/>
            <person name="Bonometti L."/>
            <person name="Westerberg I."/>
            <person name="Brannstrom I.O."/>
            <person name="Guillou S."/>
            <person name="Cros-Aarteil S."/>
            <person name="Calhoun S."/>
            <person name="Haridas S."/>
            <person name="Kuo A."/>
            <person name="Mondo S."/>
            <person name="Pangilinan J."/>
            <person name="Riley R."/>
            <person name="Labutti K."/>
            <person name="Andreopoulos B."/>
            <person name="Lipzen A."/>
            <person name="Chen C."/>
            <person name="Yanf M."/>
            <person name="Daum C."/>
            <person name="Ng V."/>
            <person name="Clum A."/>
            <person name="Ohm R."/>
            <person name="Martin F."/>
            <person name="Silar P."/>
            <person name="Natvig D."/>
            <person name="Lalanne C."/>
            <person name="Gautier V."/>
            <person name="Ament-Velasquez S.L."/>
            <person name="Kruys A."/>
            <person name="Hutchinson M.I."/>
            <person name="Powell A.J."/>
            <person name="Barry K."/>
            <person name="Miller A.N."/>
            <person name="Grigoriev I.V."/>
            <person name="Debuchy R."/>
            <person name="Gladieux P."/>
            <person name="Thoren M.H."/>
            <person name="Johannesson H."/>
        </authorList>
    </citation>
    <scope>NUCLEOTIDE SEQUENCE</scope>
    <source>
        <strain evidence="2">CBS 538.74</strain>
    </source>
</reference>
<feature type="compositionally biased region" description="Low complexity" evidence="1">
    <location>
        <begin position="218"/>
        <end position="228"/>
    </location>
</feature>
<feature type="compositionally biased region" description="Low complexity" evidence="1">
    <location>
        <begin position="596"/>
        <end position="610"/>
    </location>
</feature>
<protein>
    <submittedName>
        <fullName evidence="2">Uncharacterized protein</fullName>
    </submittedName>
</protein>
<sequence length="654" mass="71589">MEEKPSDGGSTAKAAPASNEAPSPADQNTPQGAAGPRGSESSAAAAMAPPAIRSLESLAAEPLRTHRTWTPKYGRVQKCDWCNGRSEGTLQVCSGCSLRICEHCARDRTWQTDHTHFIDVDACDWVVRKAPRAAPTKRGSKRPAPPSPKKESAAPAARRRKMDENGDDEDDIPGPNPRRRQLPAPTNPAPQDAGRSVHPPLTEESLLRHQAAMAQLPPQYPPQLSLAPRTRPNPRQAASTAMLGMNEPSRRSSRRRFDDDGDEYVDNEHDDDDDAEGDDVYEERGHAGNVNNTTRRRSNRLAQNTATAVSARPLTGARTSRNNTASPQVGAARPHPSVERSPLTSDDRDRDGAVLDIYEWIYGNRPDLDPRRARTQIPERWGNDWQTAGPQYHHGPSPAPHHPGHGYGQHPGAPQSAATQSHPQHPQHPPAPPGYSHYAVRNYQEHAHNPSHNPGGPYTATSRTTPAYHPYNNHTAAEIALLQQDRQTLDEMHHAWTHNPRLQRLAGQENRRVHALGLLWDVFELRRTARVLVRDNSLTVGWFVAERETQSRLEYDIAQAAVAHAAVAQAAARAVRAVASPRVQQQQQAHARHHQQAQQQAQAQAHQAWGSRGGEGGGGSREEPDDAAAAARSENGTIDANAGDTEDGDETVEE</sequence>
<proteinExistence type="predicted"/>
<evidence type="ECO:0000256" key="1">
    <source>
        <dbReference type="SAM" id="MobiDB-lite"/>
    </source>
</evidence>
<feature type="compositionally biased region" description="Low complexity" evidence="1">
    <location>
        <begin position="10"/>
        <end position="25"/>
    </location>
</feature>
<evidence type="ECO:0000313" key="3">
    <source>
        <dbReference type="Proteomes" id="UP001302745"/>
    </source>
</evidence>
<dbReference type="EMBL" id="MU856923">
    <property type="protein sequence ID" value="KAK4154037.1"/>
    <property type="molecule type" value="Genomic_DNA"/>
</dbReference>
<feature type="compositionally biased region" description="Low complexity" evidence="1">
    <location>
        <begin position="408"/>
        <end position="424"/>
    </location>
</feature>
<keyword evidence="3" id="KW-1185">Reference proteome</keyword>
<feature type="compositionally biased region" description="Acidic residues" evidence="1">
    <location>
        <begin position="259"/>
        <end position="281"/>
    </location>
</feature>
<gene>
    <name evidence="2" type="ORF">C8A00DRAFT_33213</name>
</gene>
<feature type="compositionally biased region" description="Acidic residues" evidence="1">
    <location>
        <begin position="644"/>
        <end position="654"/>
    </location>
</feature>
<reference evidence="2" key="1">
    <citation type="journal article" date="2023" name="Mol. Phylogenet. Evol.">
        <title>Genome-scale phylogeny and comparative genomics of the fungal order Sordariales.</title>
        <authorList>
            <person name="Hensen N."/>
            <person name="Bonometti L."/>
            <person name="Westerberg I."/>
            <person name="Brannstrom I.O."/>
            <person name="Guillou S."/>
            <person name="Cros-Aarteil S."/>
            <person name="Calhoun S."/>
            <person name="Haridas S."/>
            <person name="Kuo A."/>
            <person name="Mondo S."/>
            <person name="Pangilinan J."/>
            <person name="Riley R."/>
            <person name="LaButti K."/>
            <person name="Andreopoulos B."/>
            <person name="Lipzen A."/>
            <person name="Chen C."/>
            <person name="Yan M."/>
            <person name="Daum C."/>
            <person name="Ng V."/>
            <person name="Clum A."/>
            <person name="Steindorff A."/>
            <person name="Ohm R.A."/>
            <person name="Martin F."/>
            <person name="Silar P."/>
            <person name="Natvig D.O."/>
            <person name="Lalanne C."/>
            <person name="Gautier V."/>
            <person name="Ament-Velasquez S.L."/>
            <person name="Kruys A."/>
            <person name="Hutchinson M.I."/>
            <person name="Powell A.J."/>
            <person name="Barry K."/>
            <person name="Miller A.N."/>
            <person name="Grigoriev I.V."/>
            <person name="Debuchy R."/>
            <person name="Gladieux P."/>
            <person name="Hiltunen Thoren M."/>
            <person name="Johannesson H."/>
        </authorList>
    </citation>
    <scope>NUCLEOTIDE SEQUENCE</scope>
    <source>
        <strain evidence="2">CBS 538.74</strain>
    </source>
</reference>
<organism evidence="2 3">
    <name type="scientific">Chaetomidium leptoderma</name>
    <dbReference type="NCBI Taxonomy" id="669021"/>
    <lineage>
        <taxon>Eukaryota</taxon>
        <taxon>Fungi</taxon>
        <taxon>Dikarya</taxon>
        <taxon>Ascomycota</taxon>
        <taxon>Pezizomycotina</taxon>
        <taxon>Sordariomycetes</taxon>
        <taxon>Sordariomycetidae</taxon>
        <taxon>Sordariales</taxon>
        <taxon>Chaetomiaceae</taxon>
        <taxon>Chaetomidium</taxon>
    </lineage>
</organism>
<comment type="caution">
    <text evidence="2">The sequence shown here is derived from an EMBL/GenBank/DDBJ whole genome shotgun (WGS) entry which is preliminary data.</text>
</comment>
<dbReference type="AlphaFoldDB" id="A0AAN6VM02"/>
<feature type="region of interest" description="Disordered" evidence="1">
    <location>
        <begin position="1"/>
        <end position="47"/>
    </location>
</feature>
<evidence type="ECO:0000313" key="2">
    <source>
        <dbReference type="EMBL" id="KAK4154037.1"/>
    </source>
</evidence>